<reference evidence="11" key="1">
    <citation type="submission" date="2021-02" db="EMBL/GenBank/DDBJ databases">
        <authorList>
            <person name="Nowell W R."/>
        </authorList>
    </citation>
    <scope>NUCLEOTIDE SEQUENCE</scope>
</reference>
<protein>
    <recommendedName>
        <fullName evidence="9">E3 ubiquitin-protein ligase</fullName>
        <ecNumber evidence="9">2.3.2.27</ecNumber>
    </recommendedName>
</protein>
<dbReference type="Pfam" id="PF18102">
    <property type="entry name" value="DTC"/>
    <property type="match status" value="1"/>
</dbReference>
<comment type="caution">
    <text evidence="11">The sequence shown here is derived from an EMBL/GenBank/DDBJ whole genome shotgun (WGS) entry which is preliminary data.</text>
</comment>
<dbReference type="GO" id="GO:0061630">
    <property type="term" value="F:ubiquitin protein ligase activity"/>
    <property type="evidence" value="ECO:0007669"/>
    <property type="project" value="UniProtKB-UniRule"/>
</dbReference>
<dbReference type="Gene3D" id="3.30.390.130">
    <property type="match status" value="1"/>
</dbReference>
<evidence type="ECO:0000256" key="5">
    <source>
        <dbReference type="ARBA" id="ARBA00022723"/>
    </source>
</evidence>
<dbReference type="UniPathway" id="UPA00143"/>
<dbReference type="EC" id="2.3.2.27" evidence="9"/>
<organism evidence="11 12">
    <name type="scientific">Adineta ricciae</name>
    <name type="common">Rotifer</name>
    <dbReference type="NCBI Taxonomy" id="249248"/>
    <lineage>
        <taxon>Eukaryota</taxon>
        <taxon>Metazoa</taxon>
        <taxon>Spiralia</taxon>
        <taxon>Gnathifera</taxon>
        <taxon>Rotifera</taxon>
        <taxon>Eurotatoria</taxon>
        <taxon>Bdelloidea</taxon>
        <taxon>Adinetida</taxon>
        <taxon>Adinetidae</taxon>
        <taxon>Adineta</taxon>
    </lineage>
</organism>
<keyword evidence="4 9" id="KW-0808">Transferase</keyword>
<keyword evidence="9" id="KW-0963">Cytoplasm</keyword>
<keyword evidence="6 8" id="KW-0863">Zinc-finger</keyword>
<evidence type="ECO:0000256" key="6">
    <source>
        <dbReference type="ARBA" id="ARBA00022771"/>
    </source>
</evidence>
<dbReference type="InterPro" id="IPR001841">
    <property type="entry name" value="Znf_RING"/>
</dbReference>
<evidence type="ECO:0000256" key="9">
    <source>
        <dbReference type="RuleBase" id="RU367105"/>
    </source>
</evidence>
<dbReference type="OrthoDB" id="527344at2759"/>
<keyword evidence="7 9" id="KW-0862">Zinc</keyword>
<dbReference type="Proteomes" id="UP000663852">
    <property type="component" value="Unassembled WGS sequence"/>
</dbReference>
<dbReference type="InterPro" id="IPR039398">
    <property type="entry name" value="Deltex_fam"/>
</dbReference>
<evidence type="ECO:0000256" key="2">
    <source>
        <dbReference type="ARBA" id="ARBA00004906"/>
    </source>
</evidence>
<dbReference type="InterPro" id="IPR013083">
    <property type="entry name" value="Znf_RING/FYVE/PHD"/>
</dbReference>
<comment type="catalytic activity">
    <reaction evidence="1 9">
        <text>S-ubiquitinyl-[E2 ubiquitin-conjugating enzyme]-L-cysteine + [acceptor protein]-L-lysine = [E2 ubiquitin-conjugating enzyme]-L-cysteine + N(6)-ubiquitinyl-[acceptor protein]-L-lysine.</text>
        <dbReference type="EC" id="2.3.2.27"/>
    </reaction>
</comment>
<dbReference type="AlphaFoldDB" id="A0A814Q049"/>
<comment type="pathway">
    <text evidence="2 9">Protein modification; protein ubiquitination.</text>
</comment>
<dbReference type="PANTHER" id="PTHR12622">
    <property type="entry name" value="DELTEX-RELATED"/>
    <property type="match status" value="1"/>
</dbReference>
<evidence type="ECO:0000256" key="4">
    <source>
        <dbReference type="ARBA" id="ARBA00022679"/>
    </source>
</evidence>
<dbReference type="GO" id="GO:0016567">
    <property type="term" value="P:protein ubiquitination"/>
    <property type="evidence" value="ECO:0007669"/>
    <property type="project" value="UniProtKB-UniRule"/>
</dbReference>
<dbReference type="SUPFAM" id="SSF57850">
    <property type="entry name" value="RING/U-box"/>
    <property type="match status" value="1"/>
</dbReference>
<dbReference type="GO" id="GO:0008270">
    <property type="term" value="F:zinc ion binding"/>
    <property type="evidence" value="ECO:0007669"/>
    <property type="project" value="UniProtKB-KW"/>
</dbReference>
<dbReference type="SMART" id="SM00744">
    <property type="entry name" value="RINGv"/>
    <property type="match status" value="1"/>
</dbReference>
<evidence type="ECO:0000259" key="10">
    <source>
        <dbReference type="PROSITE" id="PS50089"/>
    </source>
</evidence>
<dbReference type="GO" id="GO:0007219">
    <property type="term" value="P:Notch signaling pathway"/>
    <property type="evidence" value="ECO:0007669"/>
    <property type="project" value="InterPro"/>
</dbReference>
<dbReference type="Pfam" id="PF13639">
    <property type="entry name" value="zf-RING_2"/>
    <property type="match status" value="1"/>
</dbReference>
<dbReference type="InterPro" id="IPR039396">
    <property type="entry name" value="Deltex_C"/>
</dbReference>
<evidence type="ECO:0000313" key="12">
    <source>
        <dbReference type="Proteomes" id="UP000663852"/>
    </source>
</evidence>
<evidence type="ECO:0000256" key="3">
    <source>
        <dbReference type="ARBA" id="ARBA00009413"/>
    </source>
</evidence>
<feature type="domain" description="RING-type" evidence="10">
    <location>
        <begin position="151"/>
        <end position="192"/>
    </location>
</feature>
<sequence length="341" mass="37745">MASVLSTNCSWCEQPLIGYQQTKICECPCCWYNNGTECISKCNICPGCGMPLATDDNSRLCGYQHKLCSKCPSGNCNLCKFVQLRSMAHSNFESLPADWHPILNACFMLEQKFEELQRMSSDHWGQPSAGVTTDGNVNSAAPQTNAATDPCVICMEDRNSTSVLLPICQHTFHRACIEQWFQLSGKQTCPTCGYLYGISKGPQPALGEMRVNYLPTPLPGFTNEQYGIGEAPTIEITYTIPSGIQGPLNPHPGQPFTGTNRKAYLPNTQEGKYVLELLRRAFNDQHVFTIGKSVTTGADNVVIWNDIHHKTNILGGPEGFGYPDPTYLLRVRQELAEKGYK</sequence>
<comment type="subcellular location">
    <subcellularLocation>
        <location evidence="9">Cytoplasm</location>
    </subcellularLocation>
</comment>
<evidence type="ECO:0000256" key="7">
    <source>
        <dbReference type="ARBA" id="ARBA00022833"/>
    </source>
</evidence>
<keyword evidence="5 9" id="KW-0479">Metal-binding</keyword>
<evidence type="ECO:0000313" key="11">
    <source>
        <dbReference type="EMBL" id="CAF1113426.1"/>
    </source>
</evidence>
<dbReference type="CDD" id="cd09633">
    <property type="entry name" value="Deltex_C"/>
    <property type="match status" value="1"/>
</dbReference>
<dbReference type="Gene3D" id="3.30.40.10">
    <property type="entry name" value="Zinc/RING finger domain, C3HC4 (zinc finger)"/>
    <property type="match status" value="1"/>
</dbReference>
<dbReference type="EMBL" id="CAJNOJ010000102">
    <property type="protein sequence ID" value="CAF1113426.1"/>
    <property type="molecule type" value="Genomic_DNA"/>
</dbReference>
<comment type="similarity">
    <text evidence="3 9">Belongs to the Deltex family.</text>
</comment>
<proteinExistence type="inferred from homology"/>
<name>A0A814Q049_ADIRI</name>
<evidence type="ECO:0000256" key="1">
    <source>
        <dbReference type="ARBA" id="ARBA00000900"/>
    </source>
</evidence>
<dbReference type="PROSITE" id="PS50089">
    <property type="entry name" value="ZF_RING_2"/>
    <property type="match status" value="1"/>
</dbReference>
<dbReference type="InterPro" id="IPR011016">
    <property type="entry name" value="Znf_RING-CH"/>
</dbReference>
<evidence type="ECO:0000256" key="8">
    <source>
        <dbReference type="PROSITE-ProRule" id="PRU00175"/>
    </source>
</evidence>
<dbReference type="InterPro" id="IPR039399">
    <property type="entry name" value="Deltex_C_sf"/>
</dbReference>
<accession>A0A814Q049</accession>
<gene>
    <name evidence="11" type="ORF">EDS130_LOCUS20651</name>
</gene>
<dbReference type="SMART" id="SM00184">
    <property type="entry name" value="RING"/>
    <property type="match status" value="1"/>
</dbReference>
<dbReference type="GO" id="GO:0005737">
    <property type="term" value="C:cytoplasm"/>
    <property type="evidence" value="ECO:0007669"/>
    <property type="project" value="UniProtKB-SubCell"/>
</dbReference>